<sequence>MSSRTLAPPSSNTGAERTKPTGLIACCDWLGVTFKNLTERQVIEEVLLLNPDDFIEMDIGMYGYPLSLRLGNIVILYGGRKEMGVHLSMTGKGCREYENIGKVPWKALFQVMLAVDAQFSRLDIALDDHIGYWSINRVVSKVKRNELVSRFRSAKRIEQVKIGDGSTSGETVYFGSSTSLIIIRMYNKSLEQQGREGVNPDTIPEIWNRTEIQSRKERAQTIAGLIANNIEIGTIVKGILKYYLRFVVKQKTDSNKRRWPVTKWWEHFLKNVEPLSLNQVNEMEASVEKRLTWMRKQVAPTLAVVIRAMDGEMSAIYDLIQDGMRRLKPRDQAMIRQYQESIENAG</sequence>
<dbReference type="GO" id="GO:0003743">
    <property type="term" value="F:translation initiation factor activity"/>
    <property type="evidence" value="ECO:0007669"/>
    <property type="project" value="UniProtKB-KW"/>
</dbReference>
<keyword evidence="4" id="KW-1185">Reference proteome</keyword>
<comment type="caution">
    <text evidence="3">The sequence shown here is derived from an EMBL/GenBank/DDBJ whole genome shotgun (WGS) entry which is preliminary data.</text>
</comment>
<dbReference type="InterPro" id="IPR003491">
    <property type="entry name" value="REP-like_C"/>
</dbReference>
<keyword evidence="3" id="KW-0648">Protein biosynthesis</keyword>
<organism evidence="3 4">
    <name type="scientific">Polycladospora coralii</name>
    <dbReference type="NCBI Taxonomy" id="2771432"/>
    <lineage>
        <taxon>Bacteria</taxon>
        <taxon>Bacillati</taxon>
        <taxon>Bacillota</taxon>
        <taxon>Bacilli</taxon>
        <taxon>Bacillales</taxon>
        <taxon>Thermoactinomycetaceae</taxon>
        <taxon>Polycladospora</taxon>
    </lineage>
</organism>
<dbReference type="EMBL" id="JACXAH010000008">
    <property type="protein sequence ID" value="MBD1371956.1"/>
    <property type="molecule type" value="Genomic_DNA"/>
</dbReference>
<dbReference type="Pfam" id="PF02486">
    <property type="entry name" value="Rep_trans"/>
    <property type="match status" value="1"/>
</dbReference>
<gene>
    <name evidence="3" type="ORF">IC620_06230</name>
</gene>
<accession>A0A926RWX1</accession>
<evidence type="ECO:0000313" key="4">
    <source>
        <dbReference type="Proteomes" id="UP000661691"/>
    </source>
</evidence>
<feature type="domain" description="Replication initiation protein-like C-terminal" evidence="1">
    <location>
        <begin position="118"/>
        <end position="310"/>
    </location>
</feature>
<keyword evidence="3" id="KW-0396">Initiation factor</keyword>
<dbReference type="Pfam" id="PF18106">
    <property type="entry name" value="Rol_Rep_N"/>
    <property type="match status" value="1"/>
</dbReference>
<feature type="domain" description="Rolling Circle replication initiation protein N-terminal" evidence="2">
    <location>
        <begin position="25"/>
        <end position="101"/>
    </location>
</feature>
<name>A0A926RWX1_9BACL</name>
<proteinExistence type="predicted"/>
<evidence type="ECO:0000259" key="2">
    <source>
        <dbReference type="Pfam" id="PF18106"/>
    </source>
</evidence>
<dbReference type="InterPro" id="IPR040819">
    <property type="entry name" value="Rol_Rep_N"/>
</dbReference>
<evidence type="ECO:0000313" key="3">
    <source>
        <dbReference type="EMBL" id="MBD1371956.1"/>
    </source>
</evidence>
<dbReference type="AlphaFoldDB" id="A0A926RWX1"/>
<protein>
    <submittedName>
        <fullName evidence="3">Replication initiation factor</fullName>
    </submittedName>
</protein>
<evidence type="ECO:0000259" key="1">
    <source>
        <dbReference type="Pfam" id="PF02486"/>
    </source>
</evidence>
<dbReference type="Proteomes" id="UP000661691">
    <property type="component" value="Unassembled WGS sequence"/>
</dbReference>
<dbReference type="RefSeq" id="WP_191141789.1">
    <property type="nucleotide sequence ID" value="NZ_JACXAH010000008.1"/>
</dbReference>
<reference evidence="3" key="1">
    <citation type="submission" date="2020-09" db="EMBL/GenBank/DDBJ databases">
        <title>A novel bacterium of genus Hazenella, isolated from South China Sea.</title>
        <authorList>
            <person name="Huang H."/>
            <person name="Mo K."/>
            <person name="Hu Y."/>
        </authorList>
    </citation>
    <scope>NUCLEOTIDE SEQUENCE</scope>
    <source>
        <strain evidence="3">IB182357</strain>
    </source>
</reference>